<dbReference type="InterPro" id="IPR023173">
    <property type="entry name" value="NADPH_Cyt_P450_Rdtase_alpha"/>
</dbReference>
<dbReference type="PRINTS" id="PR00385">
    <property type="entry name" value="P450"/>
</dbReference>
<dbReference type="CDD" id="cd06206">
    <property type="entry name" value="bifunctional_CYPOR"/>
    <property type="match status" value="1"/>
</dbReference>
<evidence type="ECO:0000256" key="10">
    <source>
        <dbReference type="ARBA" id="ARBA00022827"/>
    </source>
</evidence>
<dbReference type="InterPro" id="IPR001128">
    <property type="entry name" value="Cyt_P450"/>
</dbReference>
<evidence type="ECO:0000256" key="11">
    <source>
        <dbReference type="ARBA" id="ARBA00022857"/>
    </source>
</evidence>
<dbReference type="AlphaFoldDB" id="A0AAW0DZ90"/>
<dbReference type="Gene3D" id="3.40.50.360">
    <property type="match status" value="1"/>
</dbReference>
<organism evidence="18 19">
    <name type="scientific">Paramarasmius palmivorus</name>
    <dbReference type="NCBI Taxonomy" id="297713"/>
    <lineage>
        <taxon>Eukaryota</taxon>
        <taxon>Fungi</taxon>
        <taxon>Dikarya</taxon>
        <taxon>Basidiomycota</taxon>
        <taxon>Agaricomycotina</taxon>
        <taxon>Agaricomycetes</taxon>
        <taxon>Agaricomycetidae</taxon>
        <taxon>Agaricales</taxon>
        <taxon>Marasmiineae</taxon>
        <taxon>Marasmiaceae</taxon>
        <taxon>Paramarasmius</taxon>
    </lineage>
</organism>
<evidence type="ECO:0000313" key="19">
    <source>
        <dbReference type="Proteomes" id="UP001383192"/>
    </source>
</evidence>
<evidence type="ECO:0000256" key="4">
    <source>
        <dbReference type="ARBA" id="ARBA00010018"/>
    </source>
</evidence>
<comment type="cofactor">
    <cofactor evidence="2 15">
        <name>heme</name>
        <dbReference type="ChEBI" id="CHEBI:30413"/>
    </cofactor>
</comment>
<dbReference type="PROSITE" id="PS00086">
    <property type="entry name" value="CYTOCHROME_P450"/>
    <property type="match status" value="1"/>
</dbReference>
<dbReference type="Gene3D" id="2.40.30.10">
    <property type="entry name" value="Translation factors"/>
    <property type="match status" value="1"/>
</dbReference>
<dbReference type="Proteomes" id="UP001383192">
    <property type="component" value="Unassembled WGS sequence"/>
</dbReference>
<feature type="binding site" description="axial binding residue" evidence="15">
    <location>
        <position position="420"/>
    </location>
    <ligand>
        <name>heme</name>
        <dbReference type="ChEBI" id="CHEBI:30413"/>
    </ligand>
    <ligandPart>
        <name>Fe</name>
        <dbReference type="ChEBI" id="CHEBI:18248"/>
    </ligandPart>
</feature>
<proteinExistence type="inferred from homology"/>
<dbReference type="PROSITE" id="PS50902">
    <property type="entry name" value="FLAVODOXIN_LIKE"/>
    <property type="match status" value="1"/>
</dbReference>
<dbReference type="Pfam" id="PF00067">
    <property type="entry name" value="p450"/>
    <property type="match status" value="2"/>
</dbReference>
<keyword evidence="19" id="KW-1185">Reference proteome</keyword>
<comment type="similarity">
    <text evidence="4">In the N-terminal section; belongs to the cytochrome P450 family.</text>
</comment>
<dbReference type="InterPro" id="IPR023206">
    <property type="entry name" value="Bifunctional_P450_P450_red"/>
</dbReference>
<keyword evidence="8" id="KW-0288">FMN</keyword>
<keyword evidence="5" id="KW-0813">Transport</keyword>
<keyword evidence="11" id="KW-0521">NADP</keyword>
<keyword evidence="13 15" id="KW-0408">Iron</keyword>
<dbReference type="Pfam" id="PF00175">
    <property type="entry name" value="NAD_binding_1"/>
    <property type="match status" value="1"/>
</dbReference>
<dbReference type="GO" id="GO:0070330">
    <property type="term" value="F:aromatase activity"/>
    <property type="evidence" value="ECO:0007669"/>
    <property type="project" value="InterPro"/>
</dbReference>
<dbReference type="PIRSF" id="PIRSF000209">
    <property type="entry name" value="Bifunctional_P450_P450R"/>
    <property type="match status" value="1"/>
</dbReference>
<name>A0AAW0DZ90_9AGAR</name>
<keyword evidence="9 15" id="KW-0479">Metal-binding</keyword>
<evidence type="ECO:0000256" key="6">
    <source>
        <dbReference type="ARBA" id="ARBA00022617"/>
    </source>
</evidence>
<feature type="domain" description="FAD-binding FR-type" evidence="17">
    <location>
        <begin position="685"/>
        <end position="914"/>
    </location>
</feature>
<dbReference type="Gene3D" id="1.20.990.10">
    <property type="entry name" value="NADPH-cytochrome p450 Reductase, Chain A, domain 3"/>
    <property type="match status" value="1"/>
</dbReference>
<evidence type="ECO:0000256" key="14">
    <source>
        <dbReference type="ARBA" id="ARBA00023033"/>
    </source>
</evidence>
<dbReference type="PANTHER" id="PTHR19384:SF127">
    <property type="entry name" value="BIFUNCTIONAL CYTOCHROME P450_NADPH--P450 REDUCTASE"/>
    <property type="match status" value="1"/>
</dbReference>
<protein>
    <recommendedName>
        <fullName evidence="20">Cytochrome P450</fullName>
    </recommendedName>
</protein>
<dbReference type="InterPro" id="IPR002401">
    <property type="entry name" value="Cyt_P450_E_grp-I"/>
</dbReference>
<evidence type="ECO:0000313" key="18">
    <source>
        <dbReference type="EMBL" id="KAK7056328.1"/>
    </source>
</evidence>
<dbReference type="SUPFAM" id="SSF63380">
    <property type="entry name" value="Riboflavin synthase domain-like"/>
    <property type="match status" value="1"/>
</dbReference>
<dbReference type="InterPro" id="IPR039261">
    <property type="entry name" value="FNR_nucleotide-bd"/>
</dbReference>
<dbReference type="Gene3D" id="1.10.630.10">
    <property type="entry name" value="Cytochrome P450"/>
    <property type="match status" value="1"/>
</dbReference>
<comment type="caution">
    <text evidence="18">The sequence shown here is derived from an EMBL/GenBank/DDBJ whole genome shotgun (WGS) entry which is preliminary data.</text>
</comment>
<evidence type="ECO:0000256" key="15">
    <source>
        <dbReference type="PIRSR" id="PIRSR000209-1"/>
    </source>
</evidence>
<comment type="cofactor">
    <cofactor evidence="3">
        <name>FAD</name>
        <dbReference type="ChEBI" id="CHEBI:57692"/>
    </cofactor>
</comment>
<accession>A0AAW0DZ90</accession>
<dbReference type="InterPro" id="IPR003097">
    <property type="entry name" value="CysJ-like_FAD-binding"/>
</dbReference>
<dbReference type="PRINTS" id="PR00463">
    <property type="entry name" value="EP450I"/>
</dbReference>
<evidence type="ECO:0000259" key="17">
    <source>
        <dbReference type="PROSITE" id="PS51384"/>
    </source>
</evidence>
<evidence type="ECO:0000256" key="8">
    <source>
        <dbReference type="ARBA" id="ARBA00022643"/>
    </source>
</evidence>
<dbReference type="Gene3D" id="3.40.50.80">
    <property type="entry name" value="Nucleotide-binding domain of ferredoxin-NADP reductase (FNR) module"/>
    <property type="match status" value="1"/>
</dbReference>
<keyword evidence="7" id="KW-0285">Flavoprotein</keyword>
<dbReference type="InterPro" id="IPR017972">
    <property type="entry name" value="Cyt_P450_CS"/>
</dbReference>
<evidence type="ECO:0000256" key="13">
    <source>
        <dbReference type="ARBA" id="ARBA00023004"/>
    </source>
</evidence>
<dbReference type="GO" id="GO:0005506">
    <property type="term" value="F:iron ion binding"/>
    <property type="evidence" value="ECO:0007669"/>
    <property type="project" value="InterPro"/>
</dbReference>
<dbReference type="GO" id="GO:0050660">
    <property type="term" value="F:flavin adenine dinucleotide binding"/>
    <property type="evidence" value="ECO:0007669"/>
    <property type="project" value="TreeGrafter"/>
</dbReference>
<dbReference type="SUPFAM" id="SSF52218">
    <property type="entry name" value="Flavoproteins"/>
    <property type="match status" value="1"/>
</dbReference>
<dbReference type="EMBL" id="JAYKXP010000007">
    <property type="protein sequence ID" value="KAK7056328.1"/>
    <property type="molecule type" value="Genomic_DNA"/>
</dbReference>
<dbReference type="Pfam" id="PF00258">
    <property type="entry name" value="Flavodoxin_1"/>
    <property type="match status" value="1"/>
</dbReference>
<gene>
    <name evidence="18" type="ORF">VNI00_002881</name>
</gene>
<keyword evidence="14" id="KW-0503">Monooxygenase</keyword>
<dbReference type="FunFam" id="1.10.630.10:FF:000040">
    <property type="entry name" value="Bifunctional cytochrome P450/NADPH--P450 reductase"/>
    <property type="match status" value="1"/>
</dbReference>
<dbReference type="GO" id="GO:0020037">
    <property type="term" value="F:heme binding"/>
    <property type="evidence" value="ECO:0007669"/>
    <property type="project" value="InterPro"/>
</dbReference>
<dbReference type="SUPFAM" id="SSF48264">
    <property type="entry name" value="Cytochrome P450"/>
    <property type="match status" value="1"/>
</dbReference>
<evidence type="ECO:0000256" key="9">
    <source>
        <dbReference type="ARBA" id="ARBA00022723"/>
    </source>
</evidence>
<dbReference type="Pfam" id="PF00667">
    <property type="entry name" value="FAD_binding_1"/>
    <property type="match status" value="1"/>
</dbReference>
<evidence type="ECO:0000256" key="1">
    <source>
        <dbReference type="ARBA" id="ARBA00001917"/>
    </source>
</evidence>
<keyword evidence="6 15" id="KW-0349">Heme</keyword>
<evidence type="ECO:0000256" key="12">
    <source>
        <dbReference type="ARBA" id="ARBA00023002"/>
    </source>
</evidence>
<sequence length="1072" mass="118582">MTTPIPQPRTIPFLGNVTSIDTEVPLRGFILLAKQYGEIYQLDILGSVSVNLNSHALINEVSDEKRFRKAVGGALYGVRDLVGDGLFTAIEGEPNWGIAHRLLMPAFGTLPIREMMEDMRDLCSQLLLKWERFGPDNIIDPVDDFTRVTLDTLAYCCMSYRLNSFYTEHTPAFSTAMADFLGATFVRTSRPALIQALKSSENAKYQADIKFMKDLATKIVQDRKANPTDKKDILNIMLAGKDPKTGQGLSEEAMINNLLTFMIAGHETSSGMLSFTTYYLIKNPQAMRKLQKEVDDVLGGRPMKAEDLGNMPYLVAVMRESLRLCPTASQRGVFSLEDTTLLNGKYFIKKGTRLVCQEWLNHRDTTIWGDDVSSTRLATSYMLSLTMQAEEFKPERMLDGKFEALPPNAWQPFGYGMRGCIGRPFAWQEVSLILASMVQKFDLELADPSYTLVIKQSLTIKPKSFYIKARLRKTGPPLQQVLVPTQTRTVGGADPSSNAKTAGGTPIYLLYGSNTGTSEAFAQRVANDAASHGFKAKLDTLDSFAGAVPTDGPVIIFTASYEGQPADNAARFVDWLTNVQGEELKGVRFGVFGCGNSDWAATLQRIPRLCDDLMEKRGGKRVIARGEADSGKGDFFQVFEEFTVSLWSALAKEYDVQKSDTPSLFGLEVKTVDPGTQRATALRQTGAGLGKVINNVVLTKPGHPVKRHIEFALPDGLTYRTGDYLAILPRNPDSVVRRVLAFFGLSQEQEVIISSTGPTPLPTDKAISIKEVLSGYVELSQPITTHDIRILTEIASTDATRSALQELSGSYQEKVLDPRLSALDILEAHKGDLKIDLGVFLRMLPPMRIRQYSISSSPLWNPEHATLTVSVLESPLKSDSSKTFLGVGSNFLANLQPGDLVQMLVRGSVNFHLPQDITVPIIAFCAGSGLAPIRGFIQERAIQKASGRDVGKILLFFGCRTPEDDFLYGETELKEWSDLGVVDIRSAFSKASDKSLNCKYIQHRMWNDRDDVVELFRKQAQLYVCGSNQIAKEVNAGLAEIYKQLHPEKDDSVAKADLDVLLKGRYATDVFE</sequence>
<dbReference type="GO" id="GO:0010181">
    <property type="term" value="F:FMN binding"/>
    <property type="evidence" value="ECO:0007669"/>
    <property type="project" value="InterPro"/>
</dbReference>
<evidence type="ECO:0000256" key="3">
    <source>
        <dbReference type="ARBA" id="ARBA00001974"/>
    </source>
</evidence>
<dbReference type="InterPro" id="IPR008254">
    <property type="entry name" value="Flavodoxin/NO_synth"/>
</dbReference>
<reference evidence="18 19" key="1">
    <citation type="submission" date="2024-01" db="EMBL/GenBank/DDBJ databases">
        <title>A draft genome for a cacao thread blight-causing isolate of Paramarasmius palmivorus.</title>
        <authorList>
            <person name="Baruah I.K."/>
            <person name="Bukari Y."/>
            <person name="Amoako-Attah I."/>
            <person name="Meinhardt L.W."/>
            <person name="Bailey B.A."/>
            <person name="Cohen S.P."/>
        </authorList>
    </citation>
    <scope>NUCLEOTIDE SEQUENCE [LARGE SCALE GENOMIC DNA]</scope>
    <source>
        <strain evidence="18 19">GH-12</strain>
    </source>
</reference>
<keyword evidence="10" id="KW-0274">FAD</keyword>
<dbReference type="GO" id="GO:0003958">
    <property type="term" value="F:NADPH-hemoprotein reductase activity"/>
    <property type="evidence" value="ECO:0007669"/>
    <property type="project" value="InterPro"/>
</dbReference>
<dbReference type="InterPro" id="IPR001433">
    <property type="entry name" value="OxRdtase_FAD/NAD-bd"/>
</dbReference>
<evidence type="ECO:0000256" key="5">
    <source>
        <dbReference type="ARBA" id="ARBA00022448"/>
    </source>
</evidence>
<dbReference type="GO" id="GO:0005829">
    <property type="term" value="C:cytosol"/>
    <property type="evidence" value="ECO:0007669"/>
    <property type="project" value="TreeGrafter"/>
</dbReference>
<dbReference type="PROSITE" id="PS51384">
    <property type="entry name" value="FAD_FR"/>
    <property type="match status" value="1"/>
</dbReference>
<evidence type="ECO:0000259" key="16">
    <source>
        <dbReference type="PROSITE" id="PS50902"/>
    </source>
</evidence>
<dbReference type="PANTHER" id="PTHR19384">
    <property type="entry name" value="NITRIC OXIDE SYNTHASE-RELATED"/>
    <property type="match status" value="1"/>
</dbReference>
<dbReference type="InterPro" id="IPR036396">
    <property type="entry name" value="Cyt_P450_sf"/>
</dbReference>
<evidence type="ECO:0000256" key="2">
    <source>
        <dbReference type="ARBA" id="ARBA00001971"/>
    </source>
</evidence>
<evidence type="ECO:0000256" key="7">
    <source>
        <dbReference type="ARBA" id="ARBA00022630"/>
    </source>
</evidence>
<dbReference type="SUPFAM" id="SSF52343">
    <property type="entry name" value="Ferredoxin reductase-like, C-terminal NADP-linked domain"/>
    <property type="match status" value="1"/>
</dbReference>
<dbReference type="CDD" id="cd11068">
    <property type="entry name" value="CYP120A1"/>
    <property type="match status" value="1"/>
</dbReference>
<dbReference type="InterPro" id="IPR029039">
    <property type="entry name" value="Flavoprotein-like_sf"/>
</dbReference>
<evidence type="ECO:0008006" key="20">
    <source>
        <dbReference type="Google" id="ProtNLM"/>
    </source>
</evidence>
<keyword evidence="12" id="KW-0560">Oxidoreductase</keyword>
<feature type="domain" description="Flavodoxin-like" evidence="16">
    <location>
        <begin position="507"/>
        <end position="647"/>
    </location>
</feature>
<comment type="cofactor">
    <cofactor evidence="1">
        <name>FMN</name>
        <dbReference type="ChEBI" id="CHEBI:58210"/>
    </cofactor>
</comment>
<dbReference type="InterPro" id="IPR017938">
    <property type="entry name" value="Riboflavin_synthase-like_b-brl"/>
</dbReference>
<dbReference type="InterPro" id="IPR017927">
    <property type="entry name" value="FAD-bd_FR_type"/>
</dbReference>